<feature type="domain" description="Pesticidal crystal protein Cry22Aa Ig-like" evidence="2">
    <location>
        <begin position="173"/>
        <end position="245"/>
    </location>
</feature>
<protein>
    <submittedName>
        <fullName evidence="3">DUF5011 domain-containing protein</fullName>
    </submittedName>
</protein>
<sequence>MNSSTVIKIMAGLLPAAPITGELLDTQISQVNISDSESSTEGDSKYADYEGPTMEEEIAAHGGSNPIIKDTGAFNVQVGDTFNPLEGVYAIDSQDGDLTENIEVISDNVDTSEPGSYTVEYRVEDSSNRWYEYRRAIEVTNAPSDPVPMIPPTEAELEGGSEDSDEESASSAITFIGLEDITIQQGEEFNPKEDVEIIDVDGSDITHRAYISGEVDTSTPGEYTIAYAVFDHFGDPHAKARTITVE</sequence>
<gene>
    <name evidence="3" type="ORF">FO441_01775</name>
</gene>
<evidence type="ECO:0000313" key="4">
    <source>
        <dbReference type="Proteomes" id="UP000315103"/>
    </source>
</evidence>
<dbReference type="Pfam" id="PF16403">
    <property type="entry name" value="Bact_surface_Ig-like"/>
    <property type="match status" value="2"/>
</dbReference>
<evidence type="ECO:0000259" key="2">
    <source>
        <dbReference type="Pfam" id="PF16403"/>
    </source>
</evidence>
<evidence type="ECO:0000313" key="3">
    <source>
        <dbReference type="EMBL" id="TVT29858.1"/>
    </source>
</evidence>
<feature type="region of interest" description="Disordered" evidence="1">
    <location>
        <begin position="142"/>
        <end position="168"/>
    </location>
</feature>
<keyword evidence="4" id="KW-1185">Reference proteome</keyword>
<dbReference type="AlphaFoldDB" id="A0A558B008"/>
<reference evidence="3 4" key="1">
    <citation type="submission" date="2019-07" db="EMBL/GenBank/DDBJ databases">
        <title>Salinicoccus cyprini sp. nov., isolated from gastro-intestinal tract of mirror carp, Cyprinus carpio var. specularis, collected from Gobind Sagar Reservoir, Himachal Pradesh, India.</title>
        <authorList>
            <person name="Talwar C."/>
            <person name="Singh A.K."/>
            <person name="Lal R."/>
            <person name="Negi R.K."/>
        </authorList>
    </citation>
    <scope>NUCLEOTIDE SEQUENCE [LARGE SCALE GENOMIC DNA]</scope>
    <source>
        <strain evidence="3 4">CT19</strain>
    </source>
</reference>
<feature type="domain" description="Pesticidal crystal protein Cry22Aa Ig-like" evidence="2">
    <location>
        <begin position="74"/>
        <end position="139"/>
    </location>
</feature>
<dbReference type="Proteomes" id="UP000315103">
    <property type="component" value="Unassembled WGS sequence"/>
</dbReference>
<dbReference type="InterPro" id="IPR032179">
    <property type="entry name" value="Cry22Aa_Ig-like"/>
</dbReference>
<evidence type="ECO:0000256" key="1">
    <source>
        <dbReference type="SAM" id="MobiDB-lite"/>
    </source>
</evidence>
<dbReference type="Gene3D" id="2.60.40.10">
    <property type="entry name" value="Immunoglobulins"/>
    <property type="match status" value="2"/>
</dbReference>
<name>A0A558B008_9STAP</name>
<organism evidence="3 4">
    <name type="scientific">Salinicoccus cyprini</name>
    <dbReference type="NCBI Taxonomy" id="2493691"/>
    <lineage>
        <taxon>Bacteria</taxon>
        <taxon>Bacillati</taxon>
        <taxon>Bacillota</taxon>
        <taxon>Bacilli</taxon>
        <taxon>Bacillales</taxon>
        <taxon>Staphylococcaceae</taxon>
        <taxon>Salinicoccus</taxon>
    </lineage>
</organism>
<dbReference type="EMBL" id="VMSJ01000001">
    <property type="protein sequence ID" value="TVT29858.1"/>
    <property type="molecule type" value="Genomic_DNA"/>
</dbReference>
<dbReference type="OrthoDB" id="2195004at2"/>
<proteinExistence type="predicted"/>
<accession>A0A558B008</accession>
<feature type="compositionally biased region" description="Acidic residues" evidence="1">
    <location>
        <begin position="155"/>
        <end position="168"/>
    </location>
</feature>
<comment type="caution">
    <text evidence="3">The sequence shown here is derived from an EMBL/GenBank/DDBJ whole genome shotgun (WGS) entry which is preliminary data.</text>
</comment>
<dbReference type="InterPro" id="IPR013783">
    <property type="entry name" value="Ig-like_fold"/>
</dbReference>